<organism evidence="1 2">
    <name type="scientific">Sphingobacterium multivorum</name>
    <dbReference type="NCBI Taxonomy" id="28454"/>
    <lineage>
        <taxon>Bacteria</taxon>
        <taxon>Pseudomonadati</taxon>
        <taxon>Bacteroidota</taxon>
        <taxon>Sphingobacteriia</taxon>
        <taxon>Sphingobacteriales</taxon>
        <taxon>Sphingobacteriaceae</taxon>
        <taxon>Sphingobacterium</taxon>
    </lineage>
</organism>
<protein>
    <submittedName>
        <fullName evidence="1">Uncharacterized protein</fullName>
    </submittedName>
</protein>
<dbReference type="AlphaFoldDB" id="A0A654DR91"/>
<accession>A0A654DR91</accession>
<name>A0A654DR91_SPHMU</name>
<dbReference type="Proteomes" id="UP000432350">
    <property type="component" value="Unassembled WGS sequence"/>
</dbReference>
<proteinExistence type="predicted"/>
<evidence type="ECO:0000313" key="2">
    <source>
        <dbReference type="Proteomes" id="UP000432350"/>
    </source>
</evidence>
<evidence type="ECO:0000313" key="1">
    <source>
        <dbReference type="EMBL" id="VXD07987.1"/>
    </source>
</evidence>
<sequence>MGRRLDTIRINIRSWTIPSYDVLGLKNDLLKQKMAWVRLVSQWTSTKLMLFQ</sequence>
<gene>
    <name evidence="1" type="ORF">SPHINGO8BC_90175</name>
</gene>
<reference evidence="1 2" key="1">
    <citation type="submission" date="2019-10" db="EMBL/GenBank/DDBJ databases">
        <authorList>
            <person name="Karimi E."/>
        </authorList>
    </citation>
    <scope>NUCLEOTIDE SEQUENCE [LARGE SCALE GENOMIC DNA]</scope>
    <source>
        <strain evidence="1">Sphingobacterium sp. 8BC</strain>
    </source>
</reference>
<dbReference type="EMBL" id="CABWMV010000028">
    <property type="protein sequence ID" value="VXD07987.1"/>
    <property type="molecule type" value="Genomic_DNA"/>
</dbReference>